<accession>A0A268P597</accession>
<dbReference type="EMBL" id="NPCC01000002">
    <property type="protein sequence ID" value="PAE90923.1"/>
    <property type="molecule type" value="Genomic_DNA"/>
</dbReference>
<organism evidence="1 2">
    <name type="scientific">Shouchella clausii</name>
    <name type="common">Alkalihalobacillus clausii</name>
    <dbReference type="NCBI Taxonomy" id="79880"/>
    <lineage>
        <taxon>Bacteria</taxon>
        <taxon>Bacillati</taxon>
        <taxon>Bacillota</taxon>
        <taxon>Bacilli</taxon>
        <taxon>Bacillales</taxon>
        <taxon>Bacillaceae</taxon>
        <taxon>Shouchella</taxon>
    </lineage>
</organism>
<evidence type="ECO:0000313" key="2">
    <source>
        <dbReference type="Proteomes" id="UP000216207"/>
    </source>
</evidence>
<protein>
    <submittedName>
        <fullName evidence="1">Uncharacterized protein</fullName>
    </submittedName>
</protein>
<comment type="caution">
    <text evidence="1">The sequence shown here is derived from an EMBL/GenBank/DDBJ whole genome shotgun (WGS) entry which is preliminary data.</text>
</comment>
<sequence length="113" mass="12965">MSDLQSVIESMRSVQQRLDTSSKRIFGLAKEKAESERRYKIALRQEILKLKSEGHPATLILELAKGKEDIAELRFQRDIARETYKAGLDSMNNLRTEASLLQSILRWQNEMGG</sequence>
<proteinExistence type="predicted"/>
<reference evidence="1 2" key="1">
    <citation type="submission" date="2017-07" db="EMBL/GenBank/DDBJ databases">
        <title>Isolation and whole genome analysis of endospore-forming bacteria from heroin.</title>
        <authorList>
            <person name="Kalinowski J."/>
            <person name="Ahrens B."/>
            <person name="Al-Dilaimi A."/>
            <person name="Winkler A."/>
            <person name="Wibberg D."/>
            <person name="Schleenbecker U."/>
            <person name="Ruckert C."/>
            <person name="Wolfel R."/>
            <person name="Grass G."/>
        </authorList>
    </citation>
    <scope>NUCLEOTIDE SEQUENCE [LARGE SCALE GENOMIC DNA]</scope>
    <source>
        <strain evidence="1 2">7539</strain>
    </source>
</reference>
<dbReference type="AlphaFoldDB" id="A0A268P597"/>
<evidence type="ECO:0000313" key="1">
    <source>
        <dbReference type="EMBL" id="PAE90923.1"/>
    </source>
</evidence>
<dbReference type="RefSeq" id="WP_095325987.1">
    <property type="nucleotide sequence ID" value="NZ_NPCC01000002.1"/>
</dbReference>
<dbReference type="Proteomes" id="UP000216207">
    <property type="component" value="Unassembled WGS sequence"/>
</dbReference>
<gene>
    <name evidence="1" type="ORF">CHH72_00445</name>
</gene>
<name>A0A268P597_SHOCL</name>